<dbReference type="OrthoDB" id="5414888at2759"/>
<feature type="repeat" description="WD" evidence="5">
    <location>
        <begin position="481"/>
        <end position="522"/>
    </location>
</feature>
<evidence type="ECO:0000256" key="3">
    <source>
        <dbReference type="ARBA" id="ARBA00022737"/>
    </source>
</evidence>
<dbReference type="AlphaFoldDB" id="A0A9R1TGF3"/>
<keyword evidence="3" id="KW-0677">Repeat</keyword>
<proteinExistence type="predicted"/>
<dbReference type="GO" id="GO:0030686">
    <property type="term" value="C:90S preribosome"/>
    <property type="evidence" value="ECO:0007669"/>
    <property type="project" value="TreeGrafter"/>
</dbReference>
<dbReference type="PRINTS" id="PR00320">
    <property type="entry name" value="GPROTEINBRPT"/>
</dbReference>
<feature type="domain" description="U3 small nucleolar RNA-associated protein 13 C-terminal" evidence="6">
    <location>
        <begin position="660"/>
        <end position="789"/>
    </location>
</feature>
<protein>
    <submittedName>
        <fullName evidence="8">Transducin beta-like protein 3</fullName>
    </submittedName>
</protein>
<dbReference type="GO" id="GO:0034511">
    <property type="term" value="F:U3 snoRNA binding"/>
    <property type="evidence" value="ECO:0007669"/>
    <property type="project" value="TreeGrafter"/>
</dbReference>
<dbReference type="PANTHER" id="PTHR19854">
    <property type="entry name" value="TRANSDUCIN BETA-LIKE 3"/>
    <property type="match status" value="1"/>
</dbReference>
<dbReference type="InterPro" id="IPR015943">
    <property type="entry name" value="WD40/YVTN_repeat-like_dom_sf"/>
</dbReference>
<dbReference type="InterPro" id="IPR019775">
    <property type="entry name" value="WD40_repeat_CS"/>
</dbReference>
<evidence type="ECO:0000313" key="7">
    <source>
        <dbReference type="Proteomes" id="UP000694866"/>
    </source>
</evidence>
<evidence type="ECO:0000256" key="5">
    <source>
        <dbReference type="PROSITE-ProRule" id="PRU00221"/>
    </source>
</evidence>
<dbReference type="Gene3D" id="2.130.10.10">
    <property type="entry name" value="YVTN repeat-like/Quinoprotein amine dehydrogenase"/>
    <property type="match status" value="4"/>
</dbReference>
<dbReference type="GO" id="GO:0032040">
    <property type="term" value="C:small-subunit processome"/>
    <property type="evidence" value="ECO:0007669"/>
    <property type="project" value="InterPro"/>
</dbReference>
<dbReference type="SUPFAM" id="SSF50978">
    <property type="entry name" value="WD40 repeat-like"/>
    <property type="match status" value="3"/>
</dbReference>
<gene>
    <name evidence="8" type="primary">LOC105269779</name>
</gene>
<evidence type="ECO:0000313" key="8">
    <source>
        <dbReference type="RefSeq" id="XP_011308601.1"/>
    </source>
</evidence>
<dbReference type="PROSITE" id="PS50294">
    <property type="entry name" value="WD_REPEATS_REGION"/>
    <property type="match status" value="7"/>
</dbReference>
<evidence type="ECO:0000256" key="4">
    <source>
        <dbReference type="ARBA" id="ARBA00023242"/>
    </source>
</evidence>
<evidence type="ECO:0000256" key="2">
    <source>
        <dbReference type="ARBA" id="ARBA00022574"/>
    </source>
</evidence>
<dbReference type="PROSITE" id="PS00678">
    <property type="entry name" value="WD_REPEATS_1"/>
    <property type="match status" value="2"/>
</dbReference>
<dbReference type="KEGG" id="fas:105269779"/>
<name>A0A9R1TGF3_9HYME</name>
<dbReference type="PANTHER" id="PTHR19854:SF15">
    <property type="entry name" value="TRANSDUCIN BETA-LIKE PROTEIN 3"/>
    <property type="match status" value="1"/>
</dbReference>
<sequence>MSNSSNIKETYEAETKYGPFYTGGNIQWSPEGDHLFCQNGPSISVLSLENGSVISTLGSASTPDEDTINTFTLSPTSDTVITHHKSGLFKLFTWREPTPKKVWKSIHKGPVPHIALSPEDQLMVSGGSDSSVRLWNLHHHSCTHNLKGLQGVVSVLKFHPDSTKNLILASGDDTKIYCWDTTSGALKKILSGHFSRITSLSFHKDSIHMVSSGRDKVLILWDLEKGLSLRTLPVYESLEGVFIIPSTSNFSKQKTPKREDEILVGSGGEKGIIKIWEMRSGREVYTQENPLVQASKEEGGLAITHILFNKTLNSFAVVSADHNIIIHSLGDFSCQKQFVGYTDEILDIVHVGQAGSHLAVATNSCDIKLYDISTMSCQLLRGHTDLVLSLCVTPANRNLMISSAKDNSVRVWLMSPETFTMKCIATGTRHTASVGSVALSQASTKFFVSVSQDQCLKLWHLPEKLTLDDPEKNTLNAAHTVLAHQKDINCAVVSPNDRLIATGSQDKTAKLWGSESLQVLGTLRGHRRGVWCVRFSPIDQVLLTTSADCTMKMWSLSELNCLKTFEGHESSVLRAEFISRGMQLVTSGADGLLKLWSVKTSECTGTFEEHDNRVWALAVSQDESRLISGGSDSVMIVWKDVTEEKRQKAIAEREEMILEEQKLANLLKGEQLVDALKLALRLEKPYKVLKIVEDILRKGEQGLADAIGQLKTKQKEELLRCAVGWNTNSKNCQAAQLVINALLNDPESSNLQTSELSSSLEALIPYTDRHFKRVTRLLQDLHFLNYTVNYIKPHNTSEFHE</sequence>
<feature type="repeat" description="WD" evidence="5">
    <location>
        <begin position="523"/>
        <end position="564"/>
    </location>
</feature>
<dbReference type="GO" id="GO:0000480">
    <property type="term" value="P:endonucleolytic cleavage in 5'-ETS of tricistronic rRNA transcript (SSU-rRNA, 5.8S rRNA, LSU-rRNA)"/>
    <property type="evidence" value="ECO:0007669"/>
    <property type="project" value="TreeGrafter"/>
</dbReference>
<feature type="repeat" description="WD" evidence="5">
    <location>
        <begin position="146"/>
        <end position="189"/>
    </location>
</feature>
<keyword evidence="4" id="KW-0539">Nucleus</keyword>
<feature type="repeat" description="WD" evidence="5">
    <location>
        <begin position="380"/>
        <end position="412"/>
    </location>
</feature>
<dbReference type="GeneID" id="105269779"/>
<dbReference type="SMART" id="SM00320">
    <property type="entry name" value="WD40"/>
    <property type="match status" value="11"/>
</dbReference>
<dbReference type="InterPro" id="IPR020472">
    <property type="entry name" value="WD40_PAC1"/>
</dbReference>
<dbReference type="Proteomes" id="UP000694866">
    <property type="component" value="Unplaced"/>
</dbReference>
<dbReference type="PROSITE" id="PS50082">
    <property type="entry name" value="WD_REPEATS_2"/>
    <property type="match status" value="8"/>
</dbReference>
<dbReference type="InterPro" id="IPR013934">
    <property type="entry name" value="Utp13_C"/>
</dbReference>
<feature type="repeat" description="WD" evidence="5">
    <location>
        <begin position="607"/>
        <end position="639"/>
    </location>
</feature>
<dbReference type="Pfam" id="PF08625">
    <property type="entry name" value="Utp13"/>
    <property type="match status" value="1"/>
</dbReference>
<comment type="subcellular location">
    <subcellularLocation>
        <location evidence="1">Nucleus</location>
        <location evidence="1">Nucleolus</location>
    </subcellularLocation>
</comment>
<evidence type="ECO:0000256" key="1">
    <source>
        <dbReference type="ARBA" id="ARBA00004604"/>
    </source>
</evidence>
<dbReference type="Pfam" id="PF00400">
    <property type="entry name" value="WD40"/>
    <property type="match status" value="9"/>
</dbReference>
<keyword evidence="7" id="KW-1185">Reference proteome</keyword>
<keyword evidence="2 5" id="KW-0853">WD repeat</keyword>
<feature type="repeat" description="WD" evidence="5">
    <location>
        <begin position="565"/>
        <end position="606"/>
    </location>
</feature>
<reference evidence="8" key="1">
    <citation type="submission" date="2025-08" db="UniProtKB">
        <authorList>
            <consortium name="RefSeq"/>
        </authorList>
    </citation>
    <scope>IDENTIFICATION</scope>
    <source>
        <strain evidence="8">USDA-PBARC FA_bdor</strain>
        <tissue evidence="8">Whole organism</tissue>
    </source>
</reference>
<organism evidence="7 8">
    <name type="scientific">Fopius arisanus</name>
    <dbReference type="NCBI Taxonomy" id="64838"/>
    <lineage>
        <taxon>Eukaryota</taxon>
        <taxon>Metazoa</taxon>
        <taxon>Ecdysozoa</taxon>
        <taxon>Arthropoda</taxon>
        <taxon>Hexapoda</taxon>
        <taxon>Insecta</taxon>
        <taxon>Pterygota</taxon>
        <taxon>Neoptera</taxon>
        <taxon>Endopterygota</taxon>
        <taxon>Hymenoptera</taxon>
        <taxon>Apocrita</taxon>
        <taxon>Ichneumonoidea</taxon>
        <taxon>Braconidae</taxon>
        <taxon>Opiinae</taxon>
        <taxon>Fopius</taxon>
    </lineage>
</organism>
<feature type="repeat" description="WD" evidence="5">
    <location>
        <begin position="104"/>
        <end position="145"/>
    </location>
</feature>
<evidence type="ECO:0000259" key="6">
    <source>
        <dbReference type="Pfam" id="PF08625"/>
    </source>
</evidence>
<dbReference type="InterPro" id="IPR001680">
    <property type="entry name" value="WD40_rpt"/>
</dbReference>
<accession>A0A9R1TGF3</accession>
<feature type="repeat" description="WD" evidence="5">
    <location>
        <begin position="190"/>
        <end position="231"/>
    </location>
</feature>
<dbReference type="RefSeq" id="XP_011308601.1">
    <property type="nucleotide sequence ID" value="XM_011310299.1"/>
</dbReference>
<dbReference type="GO" id="GO:0000472">
    <property type="term" value="P:endonucleolytic cleavage to generate mature 5'-end of SSU-rRNA from (SSU-rRNA, 5.8S rRNA, LSU-rRNA)"/>
    <property type="evidence" value="ECO:0007669"/>
    <property type="project" value="TreeGrafter"/>
</dbReference>
<dbReference type="InterPro" id="IPR036322">
    <property type="entry name" value="WD40_repeat_dom_sf"/>
</dbReference>
<dbReference type="CDD" id="cd00200">
    <property type="entry name" value="WD40"/>
    <property type="match status" value="2"/>
</dbReference>